<dbReference type="PANTHER" id="PTHR10803:SF3">
    <property type="entry name" value="ATPASE GET3"/>
    <property type="match status" value="1"/>
</dbReference>
<evidence type="ECO:0000259" key="5">
    <source>
        <dbReference type="Pfam" id="PF17886"/>
    </source>
</evidence>
<dbReference type="CDD" id="cd02035">
    <property type="entry name" value="ArsA"/>
    <property type="match status" value="1"/>
</dbReference>
<dbReference type="EC" id="7.3.2.7" evidence="3"/>
<dbReference type="Pfam" id="PF02374">
    <property type="entry name" value="ArsA_ATPase"/>
    <property type="match status" value="1"/>
</dbReference>
<organism evidence="6 7">
    <name type="scientific">Desulfobotulus pelophilus</name>
    <dbReference type="NCBI Taxonomy" id="2823377"/>
    <lineage>
        <taxon>Bacteria</taxon>
        <taxon>Pseudomonadati</taxon>
        <taxon>Thermodesulfobacteriota</taxon>
        <taxon>Desulfobacteria</taxon>
        <taxon>Desulfobacterales</taxon>
        <taxon>Desulfobacteraceae</taxon>
        <taxon>Desulfobotulus</taxon>
    </lineage>
</organism>
<accession>A0ABT3N5C8</accession>
<evidence type="ECO:0000256" key="1">
    <source>
        <dbReference type="ARBA" id="ARBA00011040"/>
    </source>
</evidence>
<dbReference type="Pfam" id="PF17886">
    <property type="entry name" value="ArsA_HSP20"/>
    <property type="match status" value="1"/>
</dbReference>
<comment type="similarity">
    <text evidence="1">Belongs to the arsA ATPase family.</text>
</comment>
<dbReference type="SUPFAM" id="SSF52540">
    <property type="entry name" value="P-loop containing nucleoside triphosphate hydrolases"/>
    <property type="match status" value="1"/>
</dbReference>
<dbReference type="InterPro" id="IPR008978">
    <property type="entry name" value="HSP20-like_chaperone"/>
</dbReference>
<comment type="catalytic activity">
    <reaction evidence="2">
        <text>arsenite(in) + ATP + H2O = arsenite(out) + ADP + phosphate + H(+)</text>
        <dbReference type="Rhea" id="RHEA:11348"/>
        <dbReference type="ChEBI" id="CHEBI:15377"/>
        <dbReference type="ChEBI" id="CHEBI:15378"/>
        <dbReference type="ChEBI" id="CHEBI:29242"/>
        <dbReference type="ChEBI" id="CHEBI:30616"/>
        <dbReference type="ChEBI" id="CHEBI:43474"/>
        <dbReference type="ChEBI" id="CHEBI:456216"/>
        <dbReference type="EC" id="7.3.2.7"/>
    </reaction>
</comment>
<evidence type="ECO:0000313" key="7">
    <source>
        <dbReference type="Proteomes" id="UP001209681"/>
    </source>
</evidence>
<gene>
    <name evidence="6" type="ORF">OOT00_01535</name>
</gene>
<protein>
    <recommendedName>
        <fullName evidence="3">arsenite-transporting ATPase</fullName>
        <ecNumber evidence="3">7.3.2.7</ecNumber>
    </recommendedName>
</protein>
<comment type="caution">
    <text evidence="6">The sequence shown here is derived from an EMBL/GenBank/DDBJ whole genome shotgun (WGS) entry which is preliminary data.</text>
</comment>
<dbReference type="InterPro" id="IPR027417">
    <property type="entry name" value="P-loop_NTPase"/>
</dbReference>
<dbReference type="EMBL" id="JAPFPW010000001">
    <property type="protein sequence ID" value="MCW7752664.1"/>
    <property type="molecule type" value="Genomic_DNA"/>
</dbReference>
<dbReference type="RefSeq" id="WP_265423527.1">
    <property type="nucleotide sequence ID" value="NZ_JAPFPW010000001.1"/>
</dbReference>
<name>A0ABT3N5C8_9BACT</name>
<dbReference type="NCBIfam" id="TIGR00345">
    <property type="entry name" value="GET3_arsA_TRC40"/>
    <property type="match status" value="1"/>
</dbReference>
<dbReference type="InterPro" id="IPR025723">
    <property type="entry name" value="ArsA/GET3_ATPase-like"/>
</dbReference>
<evidence type="ECO:0000256" key="3">
    <source>
        <dbReference type="ARBA" id="ARBA00066752"/>
    </source>
</evidence>
<feature type="domain" description="ArsA/GET3 Anion-transporting ATPase-like" evidence="4">
    <location>
        <begin position="1"/>
        <end position="298"/>
    </location>
</feature>
<dbReference type="InterPro" id="IPR040612">
    <property type="entry name" value="ArsA_HSP20-like"/>
</dbReference>
<evidence type="ECO:0000313" key="6">
    <source>
        <dbReference type="EMBL" id="MCW7752664.1"/>
    </source>
</evidence>
<dbReference type="Gene3D" id="3.40.50.300">
    <property type="entry name" value="P-loop containing nucleotide triphosphate hydrolases"/>
    <property type="match status" value="1"/>
</dbReference>
<reference evidence="6 7" key="1">
    <citation type="submission" date="2022-11" db="EMBL/GenBank/DDBJ databases">
        <title>Desulfobotulus tamanensis H1 sp. nov. - anaerobic, alkaliphilic, sulphate reducing bacterium isolated from terrestrial mud volcano.</title>
        <authorList>
            <person name="Frolova A."/>
            <person name="Merkel A.Y."/>
            <person name="Slobodkin A.I."/>
        </authorList>
    </citation>
    <scope>NUCLEOTIDE SEQUENCE [LARGE SCALE GENOMIC DNA]</scope>
    <source>
        <strain evidence="6 7">H1</strain>
    </source>
</reference>
<dbReference type="InterPro" id="IPR016300">
    <property type="entry name" value="ATPase_ArsA/GET3"/>
</dbReference>
<evidence type="ECO:0000256" key="2">
    <source>
        <dbReference type="ARBA" id="ARBA00052296"/>
    </source>
</evidence>
<feature type="domain" description="ArsA HSP20-like" evidence="5">
    <location>
        <begin position="319"/>
        <end position="366"/>
    </location>
</feature>
<sequence length="386" mass="43556">MRILLFTGKGGAGKTTTAAATALQAARSGRKTLVMSTDPAHSLADVLNLPLGPEPVEVEKNLWAQELDIYYSMRKHWGSLRRLMLDLFRWQGVDRKVAEELAAIPGMEEGSAFLWIEEYVRENRFDLIVIDSAPTGETLTLLSLPQVTQWWTTQMFPFPKMALRGMGRLMGGMMPMAAGLEELSTLLEKMERVQKILADPEITSTRIMVNPERMVIAEARRAYTYLQLYGYHVDAVITNRILPEGETTGFFSAYVASQSRYLAEIEESFAPLPMLRIPHFGEEIVGLDLLEKTGKVLYGDRPGDDLLFREKPLGISEVDGGYVLTLRLPFLENGDVGVERSGDTVTLQVGSRRRHVFLPRFLAFYSIWETLHLPPELKIFFEKRPG</sequence>
<dbReference type="Proteomes" id="UP001209681">
    <property type="component" value="Unassembled WGS sequence"/>
</dbReference>
<keyword evidence="7" id="KW-1185">Reference proteome</keyword>
<dbReference type="PANTHER" id="PTHR10803">
    <property type="entry name" value="ARSENICAL PUMP-DRIVING ATPASE ARSENITE-TRANSLOCATING ATPASE"/>
    <property type="match status" value="1"/>
</dbReference>
<evidence type="ECO:0000259" key="4">
    <source>
        <dbReference type="Pfam" id="PF02374"/>
    </source>
</evidence>
<proteinExistence type="inferred from homology"/>
<dbReference type="Gene3D" id="2.60.40.790">
    <property type="match status" value="1"/>
</dbReference>